<keyword evidence="5" id="KW-1185">Reference proteome</keyword>
<evidence type="ECO:0000256" key="1">
    <source>
        <dbReference type="ARBA" id="ARBA00022801"/>
    </source>
</evidence>
<dbReference type="InterPro" id="IPR029058">
    <property type="entry name" value="AB_hydrolase_fold"/>
</dbReference>
<protein>
    <submittedName>
        <fullName evidence="4">Lipase</fullName>
    </submittedName>
</protein>
<reference evidence="4 5" key="1">
    <citation type="submission" date="2016-01" db="EMBL/GenBank/DDBJ databases">
        <title>High potential of lignocellulose degradation of a new Verrucomicrobia species.</title>
        <authorList>
            <person name="Wang Y."/>
            <person name="Shi Y."/>
            <person name="Qiu Z."/>
            <person name="Liu S."/>
            <person name="Yang H."/>
        </authorList>
    </citation>
    <scope>NUCLEOTIDE SEQUENCE [LARGE SCALE GENOMIC DNA]</scope>
    <source>
        <strain evidence="4 5">TSB47</strain>
    </source>
</reference>
<organism evidence="4 5">
    <name type="scientific">Termitidicoccus mucosus</name>
    <dbReference type="NCBI Taxonomy" id="1184151"/>
    <lineage>
        <taxon>Bacteria</taxon>
        <taxon>Pseudomonadati</taxon>
        <taxon>Verrucomicrobiota</taxon>
        <taxon>Opitutia</taxon>
        <taxon>Opitutales</taxon>
        <taxon>Opitutaceae</taxon>
        <taxon>Termitidicoccus</taxon>
    </lineage>
</organism>
<dbReference type="STRING" id="1184151.AW736_10490"/>
<keyword evidence="1" id="KW-0378">Hydrolase</keyword>
<dbReference type="Pfam" id="PF20434">
    <property type="entry name" value="BD-FAE"/>
    <property type="match status" value="1"/>
</dbReference>
<sequence length="299" mass="32479">MMKTPLLSLLCVLTLMNALPRMSGQGAQAEPITYNTKTNLPYYDDAALKGAAEYQRNQCRMDIYYPGNRTAFPTVIWFHGGGLTGGKRRFPALKNEGCALVAVSYRLSPQGAFPCFLEDAAAATAWVVKNIASLGGDPAKVFISGHSAGGYLAAMVGMDARWLAPYGVSNQQLAGIIPVSAQVTTHFTVKKLRNDTGPQFRPLIDEYAPLYHASKDLPPICLIVGDRRIEFKSRVEENELLAVSLKNLGHSQVEFYEMGGLDHGAVSEGGMIILRKYIKRILGQREKNGASQNAAGEAP</sequence>
<feature type="signal peptide" evidence="2">
    <location>
        <begin position="1"/>
        <end position="23"/>
    </location>
</feature>
<dbReference type="AlphaFoldDB" id="A0A178IIL4"/>
<dbReference type="InterPro" id="IPR049492">
    <property type="entry name" value="BD-FAE-like_dom"/>
</dbReference>
<gene>
    <name evidence="4" type="ORF">AW736_10490</name>
</gene>
<dbReference type="EMBL" id="LRRQ01000076">
    <property type="protein sequence ID" value="OAM89753.1"/>
    <property type="molecule type" value="Genomic_DNA"/>
</dbReference>
<accession>A0A178IIL4</accession>
<dbReference type="PANTHER" id="PTHR48081:SF9">
    <property type="entry name" value="CARBOXYLESTERASE"/>
    <property type="match status" value="1"/>
</dbReference>
<dbReference type="SUPFAM" id="SSF53474">
    <property type="entry name" value="alpha/beta-Hydrolases"/>
    <property type="match status" value="1"/>
</dbReference>
<dbReference type="Gene3D" id="3.40.50.1820">
    <property type="entry name" value="alpha/beta hydrolase"/>
    <property type="match status" value="1"/>
</dbReference>
<dbReference type="PANTHER" id="PTHR48081">
    <property type="entry name" value="AB HYDROLASE SUPERFAMILY PROTEIN C4A8.06C"/>
    <property type="match status" value="1"/>
</dbReference>
<evidence type="ECO:0000259" key="3">
    <source>
        <dbReference type="Pfam" id="PF20434"/>
    </source>
</evidence>
<evidence type="ECO:0000256" key="2">
    <source>
        <dbReference type="SAM" id="SignalP"/>
    </source>
</evidence>
<comment type="caution">
    <text evidence="4">The sequence shown here is derived from an EMBL/GenBank/DDBJ whole genome shotgun (WGS) entry which is preliminary data.</text>
</comment>
<dbReference type="GO" id="GO:0016787">
    <property type="term" value="F:hydrolase activity"/>
    <property type="evidence" value="ECO:0007669"/>
    <property type="project" value="UniProtKB-KW"/>
</dbReference>
<feature type="domain" description="BD-FAE-like" evidence="3">
    <location>
        <begin position="61"/>
        <end position="160"/>
    </location>
</feature>
<feature type="chain" id="PRO_5008088927" evidence="2">
    <location>
        <begin position="24"/>
        <end position="299"/>
    </location>
</feature>
<evidence type="ECO:0000313" key="4">
    <source>
        <dbReference type="EMBL" id="OAM89753.1"/>
    </source>
</evidence>
<dbReference type="Proteomes" id="UP000078486">
    <property type="component" value="Unassembled WGS sequence"/>
</dbReference>
<proteinExistence type="predicted"/>
<keyword evidence="2" id="KW-0732">Signal</keyword>
<dbReference type="InterPro" id="IPR050300">
    <property type="entry name" value="GDXG_lipolytic_enzyme"/>
</dbReference>
<name>A0A178IIL4_9BACT</name>
<evidence type="ECO:0000313" key="5">
    <source>
        <dbReference type="Proteomes" id="UP000078486"/>
    </source>
</evidence>